<dbReference type="NCBIfam" id="TIGR01417">
    <property type="entry name" value="PTS_I_fam"/>
    <property type="match status" value="1"/>
</dbReference>
<dbReference type="InterPro" id="IPR006318">
    <property type="entry name" value="PTS_EI-like"/>
</dbReference>
<keyword evidence="10" id="KW-0598">Phosphotransferase system</keyword>
<dbReference type="SUPFAM" id="SSF47831">
    <property type="entry name" value="Enzyme I of the PEP:sugar phosphotransferase system HPr-binding (sub)domain"/>
    <property type="match status" value="1"/>
</dbReference>
<evidence type="ECO:0000256" key="2">
    <source>
        <dbReference type="ARBA" id="ARBA00001946"/>
    </source>
</evidence>
<evidence type="ECO:0000256" key="7">
    <source>
        <dbReference type="ARBA" id="ARBA00022490"/>
    </source>
</evidence>
<dbReference type="GO" id="GO:0016301">
    <property type="term" value="F:kinase activity"/>
    <property type="evidence" value="ECO:0007669"/>
    <property type="project" value="UniProtKB-KW"/>
</dbReference>
<dbReference type="PROSITE" id="PS00742">
    <property type="entry name" value="PEP_ENZYMES_2"/>
    <property type="match status" value="1"/>
</dbReference>
<keyword evidence="7" id="KW-0963">Cytoplasm</keyword>
<dbReference type="Pfam" id="PF00391">
    <property type="entry name" value="PEP-utilizers"/>
    <property type="match status" value="1"/>
</dbReference>
<proteinExistence type="inferred from homology"/>
<keyword evidence="13" id="KW-0460">Magnesium</keyword>
<keyword evidence="16" id="KW-1185">Reference proteome</keyword>
<dbReference type="EMBL" id="BMJS01000002">
    <property type="protein sequence ID" value="GGF89772.1"/>
    <property type="molecule type" value="Genomic_DNA"/>
</dbReference>
<evidence type="ECO:0000256" key="9">
    <source>
        <dbReference type="ARBA" id="ARBA00022679"/>
    </source>
</evidence>
<dbReference type="PANTHER" id="PTHR46244">
    <property type="entry name" value="PHOSPHOENOLPYRUVATE-PROTEIN PHOSPHOTRANSFERASE"/>
    <property type="match status" value="1"/>
</dbReference>
<dbReference type="EC" id="2.7.3.9" evidence="5"/>
<dbReference type="GO" id="GO:0008965">
    <property type="term" value="F:phosphoenolpyruvate-protein phosphotransferase activity"/>
    <property type="evidence" value="ECO:0007669"/>
    <property type="project" value="UniProtKB-EC"/>
</dbReference>
<evidence type="ECO:0000256" key="13">
    <source>
        <dbReference type="ARBA" id="ARBA00022842"/>
    </source>
</evidence>
<comment type="cofactor">
    <cofactor evidence="2">
        <name>Mg(2+)</name>
        <dbReference type="ChEBI" id="CHEBI:18420"/>
    </cofactor>
</comment>
<evidence type="ECO:0000256" key="11">
    <source>
        <dbReference type="ARBA" id="ARBA00022723"/>
    </source>
</evidence>
<dbReference type="InterPro" id="IPR023151">
    <property type="entry name" value="PEP_util_CS"/>
</dbReference>
<dbReference type="InterPro" id="IPR050499">
    <property type="entry name" value="PEP-utilizing_PTS_enzyme"/>
</dbReference>
<dbReference type="InterPro" id="IPR040442">
    <property type="entry name" value="Pyrv_kinase-like_dom_sf"/>
</dbReference>
<evidence type="ECO:0000259" key="14">
    <source>
        <dbReference type="SMART" id="SM00065"/>
    </source>
</evidence>
<evidence type="ECO:0000256" key="5">
    <source>
        <dbReference type="ARBA" id="ARBA00012232"/>
    </source>
</evidence>
<dbReference type="Gene3D" id="3.30.450.40">
    <property type="match status" value="1"/>
</dbReference>
<comment type="similarity">
    <text evidence="4">Belongs to the PEP-utilizing enzyme family.</text>
</comment>
<dbReference type="Proteomes" id="UP000636949">
    <property type="component" value="Unassembled WGS sequence"/>
</dbReference>
<dbReference type="Pfam" id="PF05524">
    <property type="entry name" value="PEP-utilisers_N"/>
    <property type="match status" value="1"/>
</dbReference>
<dbReference type="GO" id="GO:0005737">
    <property type="term" value="C:cytoplasm"/>
    <property type="evidence" value="ECO:0007669"/>
    <property type="project" value="UniProtKB-SubCell"/>
</dbReference>
<dbReference type="AlphaFoldDB" id="A0A8J2Z2K4"/>
<evidence type="ECO:0000256" key="6">
    <source>
        <dbReference type="ARBA" id="ARBA00022448"/>
    </source>
</evidence>
<keyword evidence="12" id="KW-0418">Kinase</keyword>
<evidence type="ECO:0000313" key="15">
    <source>
        <dbReference type="EMBL" id="GGF89772.1"/>
    </source>
</evidence>
<dbReference type="PANTHER" id="PTHR46244:SF1">
    <property type="entry name" value="PHOSPHOENOLPYRUVATE-DEPENDENT PHOSPHOTRANSFERASE SYSTEM"/>
    <property type="match status" value="1"/>
</dbReference>
<dbReference type="SUPFAM" id="SSF51621">
    <property type="entry name" value="Phosphoenolpyruvate/pyruvate domain"/>
    <property type="match status" value="1"/>
</dbReference>
<dbReference type="Gene3D" id="1.10.274.10">
    <property type="entry name" value="PtsI, HPr-binding domain"/>
    <property type="match status" value="1"/>
</dbReference>
<dbReference type="SUPFAM" id="SSF55781">
    <property type="entry name" value="GAF domain-like"/>
    <property type="match status" value="1"/>
</dbReference>
<evidence type="ECO:0000313" key="16">
    <source>
        <dbReference type="Proteomes" id="UP000636949"/>
    </source>
</evidence>
<dbReference type="InterPro" id="IPR003018">
    <property type="entry name" value="GAF"/>
</dbReference>
<dbReference type="InterPro" id="IPR036618">
    <property type="entry name" value="PtsI_HPr-bd_sf"/>
</dbReference>
<gene>
    <name evidence="15" type="primary">ptsP</name>
    <name evidence="15" type="ORF">GCM10010995_03900</name>
</gene>
<keyword evidence="8" id="KW-0762">Sugar transport</keyword>
<evidence type="ECO:0000256" key="1">
    <source>
        <dbReference type="ARBA" id="ARBA00000683"/>
    </source>
</evidence>
<keyword evidence="9" id="KW-0808">Transferase</keyword>
<comment type="subcellular location">
    <subcellularLocation>
        <location evidence="3">Cytoplasm</location>
    </subcellularLocation>
</comment>
<dbReference type="InterPro" id="IPR000121">
    <property type="entry name" value="PEP_util_C"/>
</dbReference>
<dbReference type="InterPro" id="IPR008731">
    <property type="entry name" value="PTS_EIN"/>
</dbReference>
<dbReference type="SMART" id="SM00065">
    <property type="entry name" value="GAF"/>
    <property type="match status" value="1"/>
</dbReference>
<dbReference type="Pfam" id="PF02896">
    <property type="entry name" value="PEP-utilizers_C"/>
    <property type="match status" value="1"/>
</dbReference>
<evidence type="ECO:0000256" key="8">
    <source>
        <dbReference type="ARBA" id="ARBA00022597"/>
    </source>
</evidence>
<evidence type="ECO:0000256" key="12">
    <source>
        <dbReference type="ARBA" id="ARBA00022777"/>
    </source>
</evidence>
<keyword evidence="6" id="KW-0813">Transport</keyword>
<dbReference type="Gene3D" id="3.50.30.10">
    <property type="entry name" value="Phosphohistidine domain"/>
    <property type="match status" value="1"/>
</dbReference>
<dbReference type="InterPro" id="IPR029016">
    <property type="entry name" value="GAF-like_dom_sf"/>
</dbReference>
<comment type="caution">
    <text evidence="15">The sequence shown here is derived from an EMBL/GenBank/DDBJ whole genome shotgun (WGS) entry which is preliminary data.</text>
</comment>
<dbReference type="NCBIfam" id="NF008283">
    <property type="entry name" value="PRK11061.1"/>
    <property type="match status" value="1"/>
</dbReference>
<dbReference type="InterPro" id="IPR008279">
    <property type="entry name" value="PEP-util_enz_mobile_dom"/>
</dbReference>
<reference evidence="15" key="1">
    <citation type="journal article" date="2014" name="Int. J. Syst. Evol. Microbiol.">
        <title>Complete genome sequence of Corynebacterium casei LMG S-19264T (=DSM 44701T), isolated from a smear-ripened cheese.</title>
        <authorList>
            <consortium name="US DOE Joint Genome Institute (JGI-PGF)"/>
            <person name="Walter F."/>
            <person name="Albersmeier A."/>
            <person name="Kalinowski J."/>
            <person name="Ruckert C."/>
        </authorList>
    </citation>
    <scope>NUCLEOTIDE SEQUENCE</scope>
    <source>
        <strain evidence="15">CGMCC 1.15758</strain>
    </source>
</reference>
<sequence length="752" mass="83774">MLWQPLVKIIELKHELDVVLSMFAKEACKVLSVDACSVFILDETEHTYTLSASTLVPTLRSGMIYISAKDDLLGKVALREEALIITDMSKASSYSVLQTLSRNRLQSLLAAPVVHKGEVIAIIALQLNDKDKITESLQTDVATLCANLSLPLNRAIHIEDVSEQIEDKPQSPMYFDGVSANDGVQKGIAVARYNITDIEEIPDKPTQSDDEERLFISAVKDVKESLEEMLERVTLLAGSEEAQLFEAYLQMIDSSRFYDAIIGYIRQGIWLQSAIKRVVIEQATLFEQMDEPYFVERASDIRDLGKRILLALENKILKKSHYAVDTVLVASEVTASMIAEVPKGRLKAIISEHGSSYSHAAILAKALSVPFVTSIKALPISFIDGKEVIVDAYVGRIYIQPAKGLKSAYERLIKHESQKAVELQALKDLSSTTIDGHEITLKANVGLIADLDRALSQGAAGVGLYRSEIPFMIRERFPSEDEQRIIYQQILSTFPNKPAVLRTLDVGADKTLPYFYEEEQNPALGWRGIRMLLDQSNLFLMQIRAMLKASLHHDNLHILLPMITTIEEVKEAKQLIRQAYKEVIEEGFDIDKPRIGIMIEVPAAVVLAERLIDLIDFVSIGSNDLAQYILAVDRTNEKVANLYNQLHPAMIRTLYHLVKVAKKHNKEISLCGELGGNPIATALLVGMGFDSLSMNASALLKVKQVLRSVTKKQCRNVLKQVLKLATTDEVHTYLENFLVENDLGGLIRAGIN</sequence>
<evidence type="ECO:0000256" key="4">
    <source>
        <dbReference type="ARBA" id="ARBA00007837"/>
    </source>
</evidence>
<reference evidence="15" key="2">
    <citation type="submission" date="2020-09" db="EMBL/GenBank/DDBJ databases">
        <authorList>
            <person name="Sun Q."/>
            <person name="Zhou Y."/>
        </authorList>
    </citation>
    <scope>NUCLEOTIDE SEQUENCE</scope>
    <source>
        <strain evidence="15">CGMCC 1.15758</strain>
    </source>
</reference>
<dbReference type="Gene3D" id="3.20.20.60">
    <property type="entry name" value="Phosphoenolpyruvate-binding domains"/>
    <property type="match status" value="1"/>
</dbReference>
<dbReference type="Pfam" id="PF01590">
    <property type="entry name" value="GAF"/>
    <property type="match status" value="1"/>
</dbReference>
<dbReference type="PRINTS" id="PR01736">
    <property type="entry name" value="PHPHTRNFRASE"/>
</dbReference>
<name>A0A8J2Z2K4_9GAMM</name>
<dbReference type="SUPFAM" id="SSF52009">
    <property type="entry name" value="Phosphohistidine domain"/>
    <property type="match status" value="1"/>
</dbReference>
<keyword evidence="11" id="KW-0479">Metal-binding</keyword>
<feature type="domain" description="GAF" evidence="14">
    <location>
        <begin position="15"/>
        <end position="162"/>
    </location>
</feature>
<dbReference type="RefSeq" id="WP_117001488.1">
    <property type="nucleotide sequence ID" value="NZ_BMJS01000002.1"/>
</dbReference>
<evidence type="ECO:0000256" key="3">
    <source>
        <dbReference type="ARBA" id="ARBA00004496"/>
    </source>
</evidence>
<organism evidence="15 16">
    <name type="scientific">Cysteiniphilum litorale</name>
    <dbReference type="NCBI Taxonomy" id="2056700"/>
    <lineage>
        <taxon>Bacteria</taxon>
        <taxon>Pseudomonadati</taxon>
        <taxon>Pseudomonadota</taxon>
        <taxon>Gammaproteobacteria</taxon>
        <taxon>Thiotrichales</taxon>
        <taxon>Fastidiosibacteraceae</taxon>
        <taxon>Cysteiniphilum</taxon>
    </lineage>
</organism>
<dbReference type="GO" id="GO:0046872">
    <property type="term" value="F:metal ion binding"/>
    <property type="evidence" value="ECO:0007669"/>
    <property type="project" value="UniProtKB-KW"/>
</dbReference>
<dbReference type="InterPro" id="IPR015813">
    <property type="entry name" value="Pyrv/PenolPyrv_kinase-like_dom"/>
</dbReference>
<dbReference type="GO" id="GO:0009401">
    <property type="term" value="P:phosphoenolpyruvate-dependent sugar phosphotransferase system"/>
    <property type="evidence" value="ECO:0007669"/>
    <property type="project" value="UniProtKB-KW"/>
</dbReference>
<dbReference type="OrthoDB" id="9765468at2"/>
<protein>
    <recommendedName>
        <fullName evidence="5">phosphoenolpyruvate--protein phosphotransferase</fullName>
        <ecNumber evidence="5">2.7.3.9</ecNumber>
    </recommendedName>
</protein>
<dbReference type="InterPro" id="IPR036637">
    <property type="entry name" value="Phosphohistidine_dom_sf"/>
</dbReference>
<accession>A0A8J2Z2K4</accession>
<evidence type="ECO:0000256" key="10">
    <source>
        <dbReference type="ARBA" id="ARBA00022683"/>
    </source>
</evidence>
<comment type="catalytic activity">
    <reaction evidence="1">
        <text>L-histidyl-[protein] + phosphoenolpyruvate = N(pros)-phospho-L-histidyl-[protein] + pyruvate</text>
        <dbReference type="Rhea" id="RHEA:23880"/>
        <dbReference type="Rhea" id="RHEA-COMP:9745"/>
        <dbReference type="Rhea" id="RHEA-COMP:9746"/>
        <dbReference type="ChEBI" id="CHEBI:15361"/>
        <dbReference type="ChEBI" id="CHEBI:29979"/>
        <dbReference type="ChEBI" id="CHEBI:58702"/>
        <dbReference type="ChEBI" id="CHEBI:64837"/>
        <dbReference type="EC" id="2.7.3.9"/>
    </reaction>
</comment>